<sequence length="542" mass="58646">MAARGARRVPLRDEAARVGRRGRVQERRHCAAAVRRVPAARGGAHARRDGAGAEGRGGARRRRDGRGGGAAALHRERHALRGPALQAGGDALPRGRRQARAGPLRRAAPDAVPQPRRGARRREALLRPGRAAGRQRGTPRRQLADVRRGHPRGAGALRPKRLRAGQRRREARRRLPHDGVQGGLVALRHRGRLRADGRAAPRLRLLPRLPARDVGAHAAEGLREGARLVRGRDRRRRAAGSPGPHRRPDVPLRQGVGQRRAGRGRGAPLPAQVGAVHGRGLHRHCQHPVPELDELPRPALRGQCGRDEGHVQARGAAPRSHLRGGTRGGGQRRRGVLPDPQPVGRPGERAPEVAGRRQGGARRARRGGAGGLHVGEVERRAQLLRWRRRCLRHGEAVRGLPRQGRLHGRAPERGARDRRRGAGAGDARAVAARQARRGRLEPERALRAHHAERRPPGGWPAARGAELSGGPGGTVLGVQLYGRPRCGADVHLPAGGRPVPGHPAHPPQGCGARAQPRVHHRHPVLVRPRQQAARHREAARQG</sequence>
<reference evidence="2 3" key="1">
    <citation type="journal article" date="2013" name="PLoS ONE">
        <title>Predicting the Proteins of Angomonas deanei, Strigomonas culicis and Their Respective Endosymbionts Reveals New Aspects of the Trypanosomatidae Family.</title>
        <authorList>
            <person name="Motta M.C."/>
            <person name="Martins A.C."/>
            <person name="de Souza S.S."/>
            <person name="Catta-Preta C.M."/>
            <person name="Silva R."/>
            <person name="Klein C.C."/>
            <person name="de Almeida L.G."/>
            <person name="de Lima Cunha O."/>
            <person name="Ciapina L.P."/>
            <person name="Brocchi M."/>
            <person name="Colabardini A.C."/>
            <person name="de Araujo Lima B."/>
            <person name="Machado C.R."/>
            <person name="de Almeida Soares C.M."/>
            <person name="Probst C.M."/>
            <person name="de Menezes C.B."/>
            <person name="Thompson C.E."/>
            <person name="Bartholomeu D.C."/>
            <person name="Gradia D.F."/>
            <person name="Pavoni D.P."/>
            <person name="Grisard E.C."/>
            <person name="Fantinatti-Garboggini F."/>
            <person name="Marchini F.K."/>
            <person name="Rodrigues-Luiz G.F."/>
            <person name="Wagner G."/>
            <person name="Goldman G.H."/>
            <person name="Fietto J.L."/>
            <person name="Elias M.C."/>
            <person name="Goldman M.H."/>
            <person name="Sagot M.F."/>
            <person name="Pereira M."/>
            <person name="Stoco P.H."/>
            <person name="de Mendonca-Neto R.P."/>
            <person name="Teixeira S.M."/>
            <person name="Maciel T.E."/>
            <person name="de Oliveira Mendes T.A."/>
            <person name="Urmenyi T.P."/>
            <person name="de Souza W."/>
            <person name="Schenkman S."/>
            <person name="de Vasconcelos A.T."/>
        </authorList>
    </citation>
    <scope>NUCLEOTIDE SEQUENCE [LARGE SCALE GENOMIC DNA]</scope>
</reference>
<feature type="compositionally biased region" description="Basic and acidic residues" evidence="1">
    <location>
        <begin position="10"/>
        <end position="29"/>
    </location>
</feature>
<keyword evidence="3" id="KW-1185">Reference proteome</keyword>
<dbReference type="Proteomes" id="UP000015354">
    <property type="component" value="Unassembled WGS sequence"/>
</dbReference>
<feature type="compositionally biased region" description="Basic residues" evidence="1">
    <location>
        <begin position="158"/>
        <end position="175"/>
    </location>
</feature>
<feature type="region of interest" description="Disordered" evidence="1">
    <location>
        <begin position="495"/>
        <end position="542"/>
    </location>
</feature>
<dbReference type="EMBL" id="ATMH01006031">
    <property type="protein sequence ID" value="EPY26882.1"/>
    <property type="molecule type" value="Genomic_DNA"/>
</dbReference>
<accession>S9U807</accession>
<evidence type="ECO:0000313" key="2">
    <source>
        <dbReference type="EMBL" id="EPY26882.1"/>
    </source>
</evidence>
<feature type="compositionally biased region" description="Low complexity" evidence="1">
    <location>
        <begin position="126"/>
        <end position="136"/>
    </location>
</feature>
<evidence type="ECO:0000256" key="1">
    <source>
        <dbReference type="SAM" id="MobiDB-lite"/>
    </source>
</evidence>
<comment type="caution">
    <text evidence="2">The sequence shown here is derived from an EMBL/GenBank/DDBJ whole genome shotgun (WGS) entry which is preliminary data.</text>
</comment>
<name>S9U807_9TRYP</name>
<dbReference type="AlphaFoldDB" id="S9U807"/>
<feature type="region of interest" description="Disordered" evidence="1">
    <location>
        <begin position="225"/>
        <end position="272"/>
    </location>
</feature>
<feature type="compositionally biased region" description="Basic and acidic residues" evidence="1">
    <location>
        <begin position="346"/>
        <end position="355"/>
    </location>
</feature>
<feature type="compositionally biased region" description="Low complexity" evidence="1">
    <location>
        <begin position="31"/>
        <end position="43"/>
    </location>
</feature>
<feature type="compositionally biased region" description="Basic residues" evidence="1">
    <location>
        <begin position="320"/>
        <end position="335"/>
    </location>
</feature>
<feature type="region of interest" description="Disordered" evidence="1">
    <location>
        <begin position="289"/>
        <end position="373"/>
    </location>
</feature>
<gene>
    <name evidence="2" type="ORF">STCU_06031</name>
</gene>
<organism evidence="2 3">
    <name type="scientific">Strigomonas culicis</name>
    <dbReference type="NCBI Taxonomy" id="28005"/>
    <lineage>
        <taxon>Eukaryota</taxon>
        <taxon>Discoba</taxon>
        <taxon>Euglenozoa</taxon>
        <taxon>Kinetoplastea</taxon>
        <taxon>Metakinetoplastina</taxon>
        <taxon>Trypanosomatida</taxon>
        <taxon>Trypanosomatidae</taxon>
        <taxon>Strigomonadinae</taxon>
        <taxon>Strigomonas</taxon>
    </lineage>
</organism>
<proteinExistence type="predicted"/>
<feature type="region of interest" description="Disordered" evidence="1">
    <location>
        <begin position="1"/>
        <end position="182"/>
    </location>
</feature>
<evidence type="ECO:0000313" key="3">
    <source>
        <dbReference type="Proteomes" id="UP000015354"/>
    </source>
</evidence>
<feature type="region of interest" description="Disordered" evidence="1">
    <location>
        <begin position="401"/>
        <end position="467"/>
    </location>
</feature>
<protein>
    <submittedName>
        <fullName evidence="2">Cysteine peptidase, Clan CA, family C2</fullName>
    </submittedName>
</protein>